<dbReference type="OrthoDB" id="2154985at2759"/>
<sequence>MSSDNEPTWRTCRKAVWMLIQNSNNLADAQDLLNRQEDHDLHIASGKCFILLLTAIRTPEKSCLERALAEFKWLESRCCPKTAGGWLMTVRRKLFPSKAAGVDDYDRQITLADATACMVGLTVVGHADDASVTTAARALYALRRAWKMYQQCYASVLNLYRDVYDLDPDRNVPQWPPVLKRRRSVTSAPASNIGTRMLRSATTSFETLRRNSVPNADAMPDDVVRLMAAVSVGYGAFNLMVSLLPPTVVSVIGMLGFRGHRQTGLDALAFAANGPDVHAPLAWAILSWYRMMGNTDFMFDGPQSRESESHIIESERLVRNPPEEFQDSTSLQYFVGRLYYLKGDLEESIRAYEFGSTIVEYCFVNMKAMYSHELGFMYAIRLDWTVACRKFASLAGDNEWMKPYHYFMATVCAGAAGDAATGELMWRRVDETASKSRWRGAERDMVGSFVVDRKRAVARALRRITAAGDGQRLCRLLVFEVLYVKYGAARWPEKTLRAVLADCREADNDDDTTRYTKRILTIVCRRALGLVDDYCGYFAEVVGHMERDERRDHLYAYGLYELAAEQISRVQYADESKKTIQKLNDLRGPYHFQYFYEMRCASLQAYVQRTMNVR</sequence>
<dbReference type="Pfam" id="PF10300">
    <property type="entry name" value="Iml2-TPR_39"/>
    <property type="match status" value="1"/>
</dbReference>
<accession>A0A5E4N0G0</accession>
<dbReference type="AlphaFoldDB" id="A0A5E4N0G0"/>
<organism evidence="1 2">
    <name type="scientific">Cinara cedri</name>
    <dbReference type="NCBI Taxonomy" id="506608"/>
    <lineage>
        <taxon>Eukaryota</taxon>
        <taxon>Metazoa</taxon>
        <taxon>Ecdysozoa</taxon>
        <taxon>Arthropoda</taxon>
        <taxon>Hexapoda</taxon>
        <taxon>Insecta</taxon>
        <taxon>Pterygota</taxon>
        <taxon>Neoptera</taxon>
        <taxon>Paraneoptera</taxon>
        <taxon>Hemiptera</taxon>
        <taxon>Sternorrhyncha</taxon>
        <taxon>Aphidomorpha</taxon>
        <taxon>Aphidoidea</taxon>
        <taxon>Aphididae</taxon>
        <taxon>Lachninae</taxon>
        <taxon>Cinara</taxon>
    </lineage>
</organism>
<dbReference type="PANTHER" id="PTHR31859:SF1">
    <property type="entry name" value="TETRATRICOPEPTIDE REPEAT PROTEIN 39C"/>
    <property type="match status" value="1"/>
</dbReference>
<name>A0A5E4N0G0_9HEMI</name>
<gene>
    <name evidence="1" type="ORF">CINCED_3A021400</name>
</gene>
<dbReference type="Proteomes" id="UP000325440">
    <property type="component" value="Unassembled WGS sequence"/>
</dbReference>
<dbReference type="GO" id="GO:0060271">
    <property type="term" value="P:cilium assembly"/>
    <property type="evidence" value="ECO:0007669"/>
    <property type="project" value="TreeGrafter"/>
</dbReference>
<dbReference type="PANTHER" id="PTHR31859">
    <property type="entry name" value="TETRATRICOPEPTIDE REPEAT PROTEIN 39 FAMILY MEMBER"/>
    <property type="match status" value="1"/>
</dbReference>
<evidence type="ECO:0000313" key="1">
    <source>
        <dbReference type="EMBL" id="VVC35720.1"/>
    </source>
</evidence>
<proteinExistence type="predicted"/>
<dbReference type="InterPro" id="IPR019412">
    <property type="entry name" value="IML2/TPR_39"/>
</dbReference>
<protein>
    <submittedName>
        <fullName evidence="1">Outer membrane protein Iml2/Tetratricopeptide repeat protein 39,Tetratricopeptide-like helical domain</fullName>
    </submittedName>
</protein>
<dbReference type="EMBL" id="CABPRJ010001427">
    <property type="protein sequence ID" value="VVC35720.1"/>
    <property type="molecule type" value="Genomic_DNA"/>
</dbReference>
<reference evidence="1 2" key="1">
    <citation type="submission" date="2019-08" db="EMBL/GenBank/DDBJ databases">
        <authorList>
            <person name="Alioto T."/>
            <person name="Alioto T."/>
            <person name="Gomez Garrido J."/>
        </authorList>
    </citation>
    <scope>NUCLEOTIDE SEQUENCE [LARGE SCALE GENOMIC DNA]</scope>
</reference>
<evidence type="ECO:0000313" key="2">
    <source>
        <dbReference type="Proteomes" id="UP000325440"/>
    </source>
</evidence>
<keyword evidence="2" id="KW-1185">Reference proteome</keyword>